<feature type="region of interest" description="Disordered" evidence="1">
    <location>
        <begin position="1"/>
        <end position="64"/>
    </location>
</feature>
<evidence type="ECO:0000313" key="2">
    <source>
        <dbReference type="EMBL" id="PVD34091.1"/>
    </source>
</evidence>
<gene>
    <name evidence="2" type="ORF">C0Q70_05354</name>
</gene>
<keyword evidence="3" id="KW-1185">Reference proteome</keyword>
<organism evidence="2 3">
    <name type="scientific">Pomacea canaliculata</name>
    <name type="common">Golden apple snail</name>
    <dbReference type="NCBI Taxonomy" id="400727"/>
    <lineage>
        <taxon>Eukaryota</taxon>
        <taxon>Metazoa</taxon>
        <taxon>Spiralia</taxon>
        <taxon>Lophotrochozoa</taxon>
        <taxon>Mollusca</taxon>
        <taxon>Gastropoda</taxon>
        <taxon>Caenogastropoda</taxon>
        <taxon>Architaenioglossa</taxon>
        <taxon>Ampullarioidea</taxon>
        <taxon>Ampullariidae</taxon>
        <taxon>Pomacea</taxon>
    </lineage>
</organism>
<name>A0A2T7PKY9_POMCA</name>
<feature type="region of interest" description="Disordered" evidence="1">
    <location>
        <begin position="78"/>
        <end position="115"/>
    </location>
</feature>
<dbReference type="Proteomes" id="UP000245119">
    <property type="component" value="Linkage Group LG3"/>
</dbReference>
<evidence type="ECO:0000256" key="1">
    <source>
        <dbReference type="SAM" id="MobiDB-lite"/>
    </source>
</evidence>
<feature type="compositionally biased region" description="Basic and acidic residues" evidence="1">
    <location>
        <begin position="1"/>
        <end position="10"/>
    </location>
</feature>
<comment type="caution">
    <text evidence="2">The sequence shown here is derived from an EMBL/GenBank/DDBJ whole genome shotgun (WGS) entry which is preliminary data.</text>
</comment>
<protein>
    <submittedName>
        <fullName evidence="2">Uncharacterized protein</fullName>
    </submittedName>
</protein>
<proteinExistence type="predicted"/>
<dbReference type="EMBL" id="PZQS01000003">
    <property type="protein sequence ID" value="PVD34091.1"/>
    <property type="molecule type" value="Genomic_DNA"/>
</dbReference>
<feature type="compositionally biased region" description="Polar residues" evidence="1">
    <location>
        <begin position="91"/>
        <end position="115"/>
    </location>
</feature>
<reference evidence="2 3" key="1">
    <citation type="submission" date="2018-04" db="EMBL/GenBank/DDBJ databases">
        <title>The genome of golden apple snail Pomacea canaliculata provides insight into stress tolerance and invasive adaptation.</title>
        <authorList>
            <person name="Liu C."/>
            <person name="Liu B."/>
            <person name="Ren Y."/>
            <person name="Zhang Y."/>
            <person name="Wang H."/>
            <person name="Li S."/>
            <person name="Jiang F."/>
            <person name="Yin L."/>
            <person name="Zhang G."/>
            <person name="Qian W."/>
            <person name="Fan W."/>
        </authorList>
    </citation>
    <scope>NUCLEOTIDE SEQUENCE [LARGE SCALE GENOMIC DNA]</scope>
    <source>
        <strain evidence="2">SZHN2017</strain>
        <tissue evidence="2">Muscle</tissue>
    </source>
</reference>
<accession>A0A2T7PKY9</accession>
<feature type="compositionally biased region" description="Basic and acidic residues" evidence="1">
    <location>
        <begin position="37"/>
        <end position="52"/>
    </location>
</feature>
<dbReference type="AlphaFoldDB" id="A0A2T7PKY9"/>
<evidence type="ECO:0000313" key="3">
    <source>
        <dbReference type="Proteomes" id="UP000245119"/>
    </source>
</evidence>
<sequence>MLSKIREYDRNAPGAYYGHIKGGSQRNTQRRRPPYSSDHRHSSRERGGERGRGVKNYSGSKWGRPVELQSQSCLPNSHLRAEMGHSPGHNMLTNDQSPPIAESSATASTEGDNSQVSVIESKNMDSDSCDVWEEESIDTDGDFDDCETMDRFGDLMGHRLNDTRFEIICHDDEEGDMELLKKILLVMNGVPALPLQL</sequence>